<feature type="region of interest" description="Disordered" evidence="1">
    <location>
        <begin position="42"/>
        <end position="63"/>
    </location>
</feature>
<proteinExistence type="predicted"/>
<feature type="compositionally biased region" description="Basic and acidic residues" evidence="1">
    <location>
        <begin position="12"/>
        <end position="25"/>
    </location>
</feature>
<dbReference type="AlphaFoldDB" id="A0A1M6EZR4"/>
<evidence type="ECO:0000313" key="3">
    <source>
        <dbReference type="Proteomes" id="UP000184292"/>
    </source>
</evidence>
<feature type="region of interest" description="Disordered" evidence="1">
    <location>
        <begin position="1"/>
        <end position="25"/>
    </location>
</feature>
<dbReference type="Proteomes" id="UP000184292">
    <property type="component" value="Unassembled WGS sequence"/>
</dbReference>
<dbReference type="OrthoDB" id="6699603at2"/>
<dbReference type="EMBL" id="FQYO01000003">
    <property type="protein sequence ID" value="SHI90920.1"/>
    <property type="molecule type" value="Genomic_DNA"/>
</dbReference>
<dbReference type="STRING" id="1447782.SAMN05444417_2270"/>
<name>A0A1M6EZR4_9RHOB</name>
<keyword evidence="3" id="KW-1185">Reference proteome</keyword>
<evidence type="ECO:0000313" key="2">
    <source>
        <dbReference type="EMBL" id="SHI90920.1"/>
    </source>
</evidence>
<organism evidence="2 3">
    <name type="scientific">Wenxinia saemankumensis</name>
    <dbReference type="NCBI Taxonomy" id="1447782"/>
    <lineage>
        <taxon>Bacteria</taxon>
        <taxon>Pseudomonadati</taxon>
        <taxon>Pseudomonadota</taxon>
        <taxon>Alphaproteobacteria</taxon>
        <taxon>Rhodobacterales</taxon>
        <taxon>Roseobacteraceae</taxon>
        <taxon>Wenxinia</taxon>
    </lineage>
</organism>
<dbReference type="RefSeq" id="WP_073330046.1">
    <property type="nucleotide sequence ID" value="NZ_FQYO01000003.1"/>
</dbReference>
<evidence type="ECO:0000256" key="1">
    <source>
        <dbReference type="SAM" id="MobiDB-lite"/>
    </source>
</evidence>
<sequence>MAKKSFTVLRRHQGDRFYEEGDTREANPTDVAHLVESGVLVEEKSRSVPKNKAVESAPKNKAG</sequence>
<accession>A0A1M6EZR4</accession>
<reference evidence="2 3" key="1">
    <citation type="submission" date="2016-11" db="EMBL/GenBank/DDBJ databases">
        <authorList>
            <person name="Jaros S."/>
            <person name="Januszkiewicz K."/>
            <person name="Wedrychowicz H."/>
        </authorList>
    </citation>
    <scope>NUCLEOTIDE SEQUENCE [LARGE SCALE GENOMIC DNA]</scope>
    <source>
        <strain evidence="2 3">DSM 100565</strain>
    </source>
</reference>
<gene>
    <name evidence="2" type="ORF">SAMN05444417_2270</name>
</gene>
<feature type="compositionally biased region" description="Basic residues" evidence="1">
    <location>
        <begin position="1"/>
        <end position="11"/>
    </location>
</feature>
<protein>
    <submittedName>
        <fullName evidence="2">Uncharacterized protein</fullName>
    </submittedName>
</protein>